<dbReference type="Proteomes" id="UP001500547">
    <property type="component" value="Unassembled WGS sequence"/>
</dbReference>
<dbReference type="EMBL" id="BAABLD010000002">
    <property type="protein sequence ID" value="GAA5158911.1"/>
    <property type="molecule type" value="Genomic_DNA"/>
</dbReference>
<organism evidence="1 2">
    <name type="scientific">Viridibacterium curvum</name>
    <dbReference type="NCBI Taxonomy" id="1101404"/>
    <lineage>
        <taxon>Bacteria</taxon>
        <taxon>Pseudomonadati</taxon>
        <taxon>Pseudomonadota</taxon>
        <taxon>Betaproteobacteria</taxon>
        <taxon>Rhodocyclales</taxon>
        <taxon>Rhodocyclaceae</taxon>
        <taxon>Viridibacterium</taxon>
    </lineage>
</organism>
<comment type="caution">
    <text evidence="1">The sequence shown here is derived from an EMBL/GenBank/DDBJ whole genome shotgun (WGS) entry which is preliminary data.</text>
</comment>
<gene>
    <name evidence="1" type="ORF">GCM10025770_04260</name>
</gene>
<protein>
    <submittedName>
        <fullName evidence="1">Uncharacterized protein</fullName>
    </submittedName>
</protein>
<name>A0ABP9Q951_9RHOO</name>
<evidence type="ECO:0000313" key="1">
    <source>
        <dbReference type="EMBL" id="GAA5158911.1"/>
    </source>
</evidence>
<keyword evidence="2" id="KW-1185">Reference proteome</keyword>
<reference evidence="2" key="1">
    <citation type="journal article" date="2019" name="Int. J. Syst. Evol. Microbiol.">
        <title>The Global Catalogue of Microorganisms (GCM) 10K type strain sequencing project: providing services to taxonomists for standard genome sequencing and annotation.</title>
        <authorList>
            <consortium name="The Broad Institute Genomics Platform"/>
            <consortium name="The Broad Institute Genome Sequencing Center for Infectious Disease"/>
            <person name="Wu L."/>
            <person name="Ma J."/>
        </authorList>
    </citation>
    <scope>NUCLEOTIDE SEQUENCE [LARGE SCALE GENOMIC DNA]</scope>
    <source>
        <strain evidence="2">JCM 18715</strain>
    </source>
</reference>
<accession>A0ABP9Q951</accession>
<sequence>MLVAVQELPPAPPVGKPPLARVAQPMTLSPVGGETEDVAEELLELTTLLDEEEDEDLLLIDDELEELEEGAELEVLVPLGTEHSLVPPATLVPAPKVTSPQTKLPTRVL</sequence>
<evidence type="ECO:0000313" key="2">
    <source>
        <dbReference type="Proteomes" id="UP001500547"/>
    </source>
</evidence>
<proteinExistence type="predicted"/>